<accession>A0A0B7F562</accession>
<dbReference type="GO" id="GO:0006508">
    <property type="term" value="P:proteolysis"/>
    <property type="evidence" value="ECO:0007669"/>
    <property type="project" value="InterPro"/>
</dbReference>
<name>A0A0B7F562_THACB</name>
<reference evidence="2 3" key="1">
    <citation type="submission" date="2014-11" db="EMBL/GenBank/DDBJ databases">
        <authorList>
            <person name="Wibberg Daniel"/>
        </authorList>
    </citation>
    <scope>NUCLEOTIDE SEQUENCE [LARGE SCALE GENOMIC DNA]</scope>
    <source>
        <strain evidence="2">Rhizoctonia solani AG1-IB 7/3/14</strain>
    </source>
</reference>
<feature type="domain" description="Peptidase C14 caspase" evidence="1">
    <location>
        <begin position="81"/>
        <end position="312"/>
    </location>
</feature>
<dbReference type="AlphaFoldDB" id="A0A0B7F562"/>
<dbReference type="Proteomes" id="UP000059188">
    <property type="component" value="Unassembled WGS sequence"/>
</dbReference>
<organism evidence="2 3">
    <name type="scientific">Thanatephorus cucumeris (strain AG1-IB / isolate 7/3/14)</name>
    <name type="common">Lettuce bottom rot fungus</name>
    <name type="synonym">Rhizoctonia solani</name>
    <dbReference type="NCBI Taxonomy" id="1108050"/>
    <lineage>
        <taxon>Eukaryota</taxon>
        <taxon>Fungi</taxon>
        <taxon>Dikarya</taxon>
        <taxon>Basidiomycota</taxon>
        <taxon>Agaricomycotina</taxon>
        <taxon>Agaricomycetes</taxon>
        <taxon>Cantharellales</taxon>
        <taxon>Ceratobasidiaceae</taxon>
        <taxon>Rhizoctonia</taxon>
        <taxon>Rhizoctonia solani AG-1</taxon>
    </lineage>
</organism>
<keyword evidence="3" id="KW-1185">Reference proteome</keyword>
<dbReference type="GO" id="GO:0004197">
    <property type="term" value="F:cysteine-type endopeptidase activity"/>
    <property type="evidence" value="ECO:0007669"/>
    <property type="project" value="InterPro"/>
</dbReference>
<evidence type="ECO:0000313" key="3">
    <source>
        <dbReference type="Proteomes" id="UP000059188"/>
    </source>
</evidence>
<sequence length="337" mass="37174">MTAGDVRVVVSGTAELALKHGFFLHGLQFPATNANDSGSLVKSFLGFRDLNTPGSKSVAFLFTNEYNGMFWPLDKSIDSVPMGLKGTLQDRVRIQRFLDRFVPGIRVADLESGGKNALRDDIVHAMDEVANGCPPLVVTYFQGHSEGSAGPLRYITGDHNEGGKLKGFTAQELVKMFSKLSIQTMTMAITDFCNSGNIYRLRFRLAPNPDGTFSWTETREWQDDQRTNKVPSITSPMIHIAGSLEWQLVYETGGGGGYFTNSLADLEAGPVTLPQFLMDLQRRVEIHVGQGKSHSSSPLPRAARQVPQIYSNCNLPLDDPEIFSKIRDGTAKSFYCR</sequence>
<dbReference type="EMBL" id="LN679111">
    <property type="protein sequence ID" value="CEL53201.1"/>
    <property type="molecule type" value="Genomic_DNA"/>
</dbReference>
<gene>
    <name evidence="2" type="ORF">RSOLAG1IB_06166</name>
</gene>
<dbReference type="InterPro" id="IPR011600">
    <property type="entry name" value="Pept_C14_caspase"/>
</dbReference>
<protein>
    <recommendedName>
        <fullName evidence="1">Peptidase C14 caspase domain-containing protein</fullName>
    </recommendedName>
</protein>
<dbReference type="Pfam" id="PF00656">
    <property type="entry name" value="Peptidase_C14"/>
    <property type="match status" value="1"/>
</dbReference>
<dbReference type="OrthoDB" id="3137261at2759"/>
<evidence type="ECO:0000313" key="2">
    <source>
        <dbReference type="EMBL" id="CEL53201.1"/>
    </source>
</evidence>
<evidence type="ECO:0000259" key="1">
    <source>
        <dbReference type="Pfam" id="PF00656"/>
    </source>
</evidence>
<proteinExistence type="predicted"/>
<dbReference type="Gene3D" id="3.40.50.1460">
    <property type="match status" value="1"/>
</dbReference>